<feature type="transmembrane region" description="Helical" evidence="1">
    <location>
        <begin position="150"/>
        <end position="169"/>
    </location>
</feature>
<sequence>MASQSRIRSGFIDVASIVLALLAGLVGERAGFLLHMPHFPAVIGDSEALWRVFANGPQNPNSLFMILILAVASGTSWVIDNVASIDEARQRLRAISKPVRHAYTGIALLLTPLLFVVPAFTFLKMFLTAAATVLHRLVYIRAERKGVPVIPLRIAAGLFFGILVGLILTDQQQSVYNCKSNTLRLLSGETMQCTQIVLLGSGPFVIVEGPTKPRLIKTSDFGLEEVDRTSGHSP</sequence>
<accession>A0A081CYA6</accession>
<gene>
    <name evidence="2" type="ORF">RRU01S_19_00570</name>
</gene>
<keyword evidence="1" id="KW-0472">Membrane</keyword>
<evidence type="ECO:0000313" key="3">
    <source>
        <dbReference type="Proteomes" id="UP000028701"/>
    </source>
</evidence>
<evidence type="ECO:0000256" key="1">
    <source>
        <dbReference type="SAM" id="Phobius"/>
    </source>
</evidence>
<protein>
    <submittedName>
        <fullName evidence="2">Uncharacterized protein</fullName>
    </submittedName>
</protein>
<dbReference type="AlphaFoldDB" id="A0A081CYA6"/>
<comment type="caution">
    <text evidence="2">The sequence shown here is derived from an EMBL/GenBank/DDBJ whole genome shotgun (WGS) entry which is preliminary data.</text>
</comment>
<dbReference type="Proteomes" id="UP000028701">
    <property type="component" value="Unassembled WGS sequence"/>
</dbReference>
<feature type="transmembrane region" description="Helical" evidence="1">
    <location>
        <begin position="63"/>
        <end position="85"/>
    </location>
</feature>
<evidence type="ECO:0000313" key="2">
    <source>
        <dbReference type="EMBL" id="GAK71652.1"/>
    </source>
</evidence>
<dbReference type="OrthoDB" id="8453530at2"/>
<keyword evidence="1" id="KW-1133">Transmembrane helix</keyword>
<keyword evidence="1" id="KW-0812">Transmembrane</keyword>
<reference evidence="2 3" key="1">
    <citation type="submission" date="2014-08" db="EMBL/GenBank/DDBJ databases">
        <title>Whole genome shotgun sequence of Rhizobium rubi NBRC 13261.</title>
        <authorList>
            <person name="Katano-Makiyama Y."/>
            <person name="Hosoyama A."/>
            <person name="Hashimoto M."/>
            <person name="Hosoyama Y."/>
            <person name="Noguchi M."/>
            <person name="Tsuchikane K."/>
            <person name="Uohara A."/>
            <person name="Ohji S."/>
            <person name="Ichikawa N."/>
            <person name="Kimura A."/>
            <person name="Yamazoe A."/>
            <person name="Fujita N."/>
        </authorList>
    </citation>
    <scope>NUCLEOTIDE SEQUENCE [LARGE SCALE GENOMIC DNA]</scope>
    <source>
        <strain evidence="2 3">NBRC 13261</strain>
    </source>
</reference>
<name>A0A081CYA6_9HYPH</name>
<proteinExistence type="predicted"/>
<dbReference type="RefSeq" id="WP_045231199.1">
    <property type="nucleotide sequence ID" value="NZ_BBJU01000019.1"/>
</dbReference>
<dbReference type="EMBL" id="BBJU01000019">
    <property type="protein sequence ID" value="GAK71652.1"/>
    <property type="molecule type" value="Genomic_DNA"/>
</dbReference>
<organism evidence="2 3">
    <name type="scientific">Agrobacterium rubi TR3 = NBRC 13261</name>
    <dbReference type="NCBI Taxonomy" id="1368415"/>
    <lineage>
        <taxon>Bacteria</taxon>
        <taxon>Pseudomonadati</taxon>
        <taxon>Pseudomonadota</taxon>
        <taxon>Alphaproteobacteria</taxon>
        <taxon>Hyphomicrobiales</taxon>
        <taxon>Rhizobiaceae</taxon>
        <taxon>Rhizobium/Agrobacterium group</taxon>
        <taxon>Agrobacterium</taxon>
    </lineage>
</organism>
<feature type="transmembrane region" description="Helical" evidence="1">
    <location>
        <begin position="106"/>
        <end position="130"/>
    </location>
</feature>